<feature type="domain" description="Leucine-binding protein" evidence="4">
    <location>
        <begin position="28"/>
        <end position="366"/>
    </location>
</feature>
<evidence type="ECO:0000256" key="3">
    <source>
        <dbReference type="SAM" id="SignalP"/>
    </source>
</evidence>
<keyword evidence="6" id="KW-1185">Reference proteome</keyword>
<accession>A0ABV6PPV0</accession>
<dbReference type="PANTHER" id="PTHR30483:SF6">
    <property type="entry name" value="PERIPLASMIC BINDING PROTEIN OF ABC TRANSPORTER FOR NATURAL AMINO ACIDS"/>
    <property type="match status" value="1"/>
</dbReference>
<evidence type="ECO:0000313" key="6">
    <source>
        <dbReference type="Proteomes" id="UP001589834"/>
    </source>
</evidence>
<protein>
    <submittedName>
        <fullName evidence="5">ABC transporter substrate-binding protein</fullName>
    </submittedName>
</protein>
<evidence type="ECO:0000256" key="1">
    <source>
        <dbReference type="ARBA" id="ARBA00010062"/>
    </source>
</evidence>
<evidence type="ECO:0000259" key="4">
    <source>
        <dbReference type="Pfam" id="PF13458"/>
    </source>
</evidence>
<comment type="caution">
    <text evidence="5">The sequence shown here is derived from an EMBL/GenBank/DDBJ whole genome shotgun (WGS) entry which is preliminary data.</text>
</comment>
<dbReference type="Gene3D" id="3.40.50.2300">
    <property type="match status" value="2"/>
</dbReference>
<dbReference type="InterPro" id="IPR028081">
    <property type="entry name" value="Leu-bd"/>
</dbReference>
<feature type="signal peptide" evidence="3">
    <location>
        <begin position="1"/>
        <end position="25"/>
    </location>
</feature>
<dbReference type="CDD" id="cd20013">
    <property type="entry name" value="PBP1_RPA0985_benzoate-like"/>
    <property type="match status" value="1"/>
</dbReference>
<dbReference type="Proteomes" id="UP001589834">
    <property type="component" value="Unassembled WGS sequence"/>
</dbReference>
<feature type="chain" id="PRO_5046398041" evidence="3">
    <location>
        <begin position="26"/>
        <end position="389"/>
    </location>
</feature>
<dbReference type="InterPro" id="IPR028082">
    <property type="entry name" value="Peripla_BP_I"/>
</dbReference>
<dbReference type="RefSeq" id="WP_377480453.1">
    <property type="nucleotide sequence ID" value="NZ_JBHLTN010000007.1"/>
</dbReference>
<dbReference type="InterPro" id="IPR051010">
    <property type="entry name" value="BCAA_transport"/>
</dbReference>
<keyword evidence="2 3" id="KW-0732">Signal</keyword>
<proteinExistence type="inferred from homology"/>
<evidence type="ECO:0000256" key="2">
    <source>
        <dbReference type="ARBA" id="ARBA00022729"/>
    </source>
</evidence>
<dbReference type="Pfam" id="PF13458">
    <property type="entry name" value="Peripla_BP_6"/>
    <property type="match status" value="1"/>
</dbReference>
<gene>
    <name evidence="5" type="ORF">ACFFGG_04810</name>
</gene>
<name>A0ABV6PPV0_9BURK</name>
<comment type="similarity">
    <text evidence="1">Belongs to the leucine-binding protein family.</text>
</comment>
<dbReference type="PANTHER" id="PTHR30483">
    <property type="entry name" value="LEUCINE-SPECIFIC-BINDING PROTEIN"/>
    <property type="match status" value="1"/>
</dbReference>
<organism evidence="5 6">
    <name type="scientific">Ottowia pentelensis</name>
    <dbReference type="NCBI Taxonomy" id="511108"/>
    <lineage>
        <taxon>Bacteria</taxon>
        <taxon>Pseudomonadati</taxon>
        <taxon>Pseudomonadota</taxon>
        <taxon>Betaproteobacteria</taxon>
        <taxon>Burkholderiales</taxon>
        <taxon>Comamonadaceae</taxon>
        <taxon>Ottowia</taxon>
    </lineage>
</organism>
<dbReference type="EMBL" id="JBHLTN010000007">
    <property type="protein sequence ID" value="MFC0591871.1"/>
    <property type="molecule type" value="Genomic_DNA"/>
</dbReference>
<evidence type="ECO:0000313" key="5">
    <source>
        <dbReference type="EMBL" id="MFC0591871.1"/>
    </source>
</evidence>
<dbReference type="SUPFAM" id="SSF53822">
    <property type="entry name" value="Periplasmic binding protein-like I"/>
    <property type="match status" value="1"/>
</dbReference>
<sequence length="389" mass="41813">MRLSKTLGVAALALGAALAFGPAQAKDLKIGLVLSISGPFADYGKQIRRGIDLYMAEHGDTVAGRKVQLIVKDDTGIAPQIAKRESQQLIINDKVDILAGYDLTPNAFSAAPLATEAKVPMVVMNAATASVVEKSPYIVRTSMTMPQSAWAMAQWAHANKVKSAYIVVADYGPGHDSQAVFTKTFTGLGGKIVGEVRTPVNTTDYSPFLQRLKDAKPDAAYFFVPPGSSMVALSKGFRELGLDKLGIKEMGPGDMTDESSLAALGDAALGFITAFHYSDAHDSPENKAFTAAYAKAYKDDRPNFMTVGGYDGMHVIYEALKKTKGDASGDAFIAAVKGLKWISPRGPVEIDPKTRDIVQNEYIRKLERVDGVLKNVEFDTFKAVNPQTP</sequence>
<reference evidence="5 6" key="1">
    <citation type="submission" date="2024-09" db="EMBL/GenBank/DDBJ databases">
        <authorList>
            <person name="Sun Q."/>
            <person name="Mori K."/>
        </authorList>
    </citation>
    <scope>NUCLEOTIDE SEQUENCE [LARGE SCALE GENOMIC DNA]</scope>
    <source>
        <strain evidence="5 6">NCAIM B.02336</strain>
    </source>
</reference>